<evidence type="ECO:0000256" key="1">
    <source>
        <dbReference type="ARBA" id="ARBA00022705"/>
    </source>
</evidence>
<dbReference type="GO" id="GO:0003677">
    <property type="term" value="F:DNA binding"/>
    <property type="evidence" value="ECO:0007669"/>
    <property type="project" value="InterPro"/>
</dbReference>
<dbReference type="InterPro" id="IPR002562">
    <property type="entry name" value="3'-5'_exonuclease_dom"/>
</dbReference>
<dbReference type="InterPro" id="IPR036397">
    <property type="entry name" value="RNaseH_sf"/>
</dbReference>
<dbReference type="GO" id="GO:0006302">
    <property type="term" value="P:double-strand break repair"/>
    <property type="evidence" value="ECO:0007669"/>
    <property type="project" value="TreeGrafter"/>
</dbReference>
<dbReference type="Pfam" id="PF00476">
    <property type="entry name" value="DNA_pol_A"/>
    <property type="match status" value="1"/>
</dbReference>
<dbReference type="InterPro" id="IPR001098">
    <property type="entry name" value="DNA-dir_DNA_pol_A_palm_dom"/>
</dbReference>
<dbReference type="Gene3D" id="1.10.150.20">
    <property type="entry name" value="5' to 3' exonuclease, C-terminal subdomain"/>
    <property type="match status" value="1"/>
</dbReference>
<dbReference type="Pfam" id="PF01612">
    <property type="entry name" value="DNA_pol_A_exo1"/>
    <property type="match status" value="1"/>
</dbReference>
<feature type="domain" description="DNA-directed DNA polymerase family A palm" evidence="3">
    <location>
        <begin position="367"/>
        <end position="592"/>
    </location>
</feature>
<dbReference type="GO" id="GO:0006261">
    <property type="term" value="P:DNA-templated DNA replication"/>
    <property type="evidence" value="ECO:0007669"/>
    <property type="project" value="InterPro"/>
</dbReference>
<keyword evidence="1" id="KW-0235">DNA replication</keyword>
<dbReference type="GO" id="GO:0003887">
    <property type="term" value="F:DNA-directed DNA polymerase activity"/>
    <property type="evidence" value="ECO:0007669"/>
    <property type="project" value="InterPro"/>
</dbReference>
<keyword evidence="2" id="KW-1194">Viral DNA replication</keyword>
<dbReference type="EMBL" id="ON677538">
    <property type="protein sequence ID" value="UTQ79805.1"/>
    <property type="molecule type" value="Genomic_DNA"/>
</dbReference>
<dbReference type="InterPro" id="IPR002298">
    <property type="entry name" value="DNA_polymerase_A"/>
</dbReference>
<evidence type="ECO:0000259" key="3">
    <source>
        <dbReference type="SMART" id="SM00482"/>
    </source>
</evidence>
<dbReference type="GO" id="GO:0039693">
    <property type="term" value="P:viral DNA genome replication"/>
    <property type="evidence" value="ECO:0007669"/>
    <property type="project" value="UniProtKB-KW"/>
</dbReference>
<dbReference type="GO" id="GO:0008408">
    <property type="term" value="F:3'-5' exonuclease activity"/>
    <property type="evidence" value="ECO:0007669"/>
    <property type="project" value="InterPro"/>
</dbReference>
<dbReference type="InterPro" id="IPR043502">
    <property type="entry name" value="DNA/RNA_pol_sf"/>
</dbReference>
<evidence type="ECO:0000256" key="2">
    <source>
        <dbReference type="ARBA" id="ARBA00023109"/>
    </source>
</evidence>
<accession>A0A9E7T1E5</accession>
<dbReference type="SUPFAM" id="SSF56672">
    <property type="entry name" value="DNA/RNA polymerases"/>
    <property type="match status" value="1"/>
</dbReference>
<dbReference type="PRINTS" id="PR00868">
    <property type="entry name" value="DNAPOLI"/>
</dbReference>
<dbReference type="PANTHER" id="PTHR10133:SF27">
    <property type="entry name" value="DNA POLYMERASE NU"/>
    <property type="match status" value="1"/>
</dbReference>
<dbReference type="PANTHER" id="PTHR10133">
    <property type="entry name" value="DNA POLYMERASE I"/>
    <property type="match status" value="1"/>
</dbReference>
<sequence>MPTYIALDLETEQIAKMPKGKIHALFFGYEGGGTEWYPWGLAAASVIKQLLANPDVVFVIQNAAFDVMVLRHHGVDIPSGGYVDTKIAAHCINPQLGDYSLEGYGRSIDDEKIDYKAAMVRAGLWDGDPDDPAIYDLPLNDLMVEYGLQDVTLTIKWWLNDCLPHLDRDHRLSESYYNIHLPAVETTISLSNGLYIDRKRTLKTATELLGDIEEGYLEFSRRYPKVVKLRWDAEKREYEPKLQANGKPVMDTPNLNSPNDMVSLLLMNGWTPTEFKRNTGKPITSQDVLKLLIAEEDTPPRLRECAEFVQNLRSLIGIQNQLMQLLELVGEDGMVRGSWNQTGTQTFRYSSSSPNMQNFSTRHRKWGKRVRACFTPPPGYVMFMGDLSQIELAIVAWYLEVLTGDSAMADGNRRGDDAHDTNTTNWYGVQKGTDEFKQSRPRAKNGIFAASYGAKYRRLALTIGCSFQEARDILETVERSTQITPLKQAVWGIMRQPRNVHPVRIPYSHRKTTTGFLYDCLNTRLFYPGITSTDRFTRESSERKAFNALAQGGCASILRLLCNRSLPYVQKGEGWFAGLIHDEAIGYVKEEYAEETLAHLNREWNSLVLPSEQGGVYVRADFKLVDSWSEK</sequence>
<protein>
    <submittedName>
        <fullName evidence="4">DNA polymerase</fullName>
    </submittedName>
</protein>
<name>A0A9E7T1E5_9CAUD</name>
<dbReference type="SMART" id="SM00482">
    <property type="entry name" value="POLAc"/>
    <property type="match status" value="1"/>
</dbReference>
<evidence type="ECO:0000313" key="4">
    <source>
        <dbReference type="EMBL" id="UTQ79805.1"/>
    </source>
</evidence>
<keyword evidence="5" id="KW-1185">Reference proteome</keyword>
<organism evidence="4 5">
    <name type="scientific">Plectonema phage JingP1</name>
    <dbReference type="NCBI Taxonomy" id="2961687"/>
    <lineage>
        <taxon>Viruses</taxon>
        <taxon>Duplodnaviria</taxon>
        <taxon>Heunggongvirae</taxon>
        <taxon>Uroviricota</taxon>
        <taxon>Caudoviricetes</taxon>
        <taxon>Saffermanviridae</taxon>
        <taxon>Morrisvirus</taxon>
        <taxon>Morrisvirus JingP1</taxon>
    </lineage>
</organism>
<reference evidence="4" key="1">
    <citation type="submission" date="2022-06" db="EMBL/GenBank/DDBJ databases">
        <authorList>
            <person name="He X."/>
            <person name="Cao L."/>
            <person name="Zhang S."/>
            <person name="Xiao J."/>
            <person name="Tong Y."/>
        </authorList>
    </citation>
    <scope>NUCLEOTIDE SEQUENCE</scope>
</reference>
<dbReference type="InterPro" id="IPR012337">
    <property type="entry name" value="RNaseH-like_sf"/>
</dbReference>
<dbReference type="Gene3D" id="3.30.420.10">
    <property type="entry name" value="Ribonuclease H-like superfamily/Ribonuclease H"/>
    <property type="match status" value="1"/>
</dbReference>
<proteinExistence type="predicted"/>
<evidence type="ECO:0000313" key="5">
    <source>
        <dbReference type="Proteomes" id="UP001059684"/>
    </source>
</evidence>
<dbReference type="Gene3D" id="3.30.70.370">
    <property type="match status" value="1"/>
</dbReference>
<dbReference type="Proteomes" id="UP001059684">
    <property type="component" value="Segment"/>
</dbReference>
<dbReference type="SUPFAM" id="SSF53098">
    <property type="entry name" value="Ribonuclease H-like"/>
    <property type="match status" value="1"/>
</dbReference>